<dbReference type="Pfam" id="PF00481">
    <property type="entry name" value="PP2C"/>
    <property type="match status" value="2"/>
</dbReference>
<protein>
    <recommendedName>
        <fullName evidence="3">protein-serine/threonine phosphatase</fullName>
        <ecNumber evidence="3">3.1.3.16</ecNumber>
    </recommendedName>
</protein>
<keyword evidence="5" id="KW-0378">Hydrolase</keyword>
<dbReference type="InterPro" id="IPR036457">
    <property type="entry name" value="PPM-type-like_dom_sf"/>
</dbReference>
<comment type="cofactor">
    <cofactor evidence="1">
        <name>Mn(2+)</name>
        <dbReference type="ChEBI" id="CHEBI:29035"/>
    </cofactor>
</comment>
<sequence>MGDDEPPHHHHSGSNAAAATTSVAAAAAAAALDVPSPSAHGGSGGGGSTVPSQSPAKRQRLKPVLTKAESCGTRNSDDDGEDSDWSRGETVYSAGRRGGGGGGGGNARSGGAEAGPEGGRAASSCGELDAVMDTLSAQPLRLQTRRPEAQPILEGIALLGRKLSCPAQLYSPGLGLRAASHSLQGVRPTQLYSPRLRLHAAYHSLQGIRPAQLSYRPRLYSPGLGLRAVRHSLQRVPPTSHLNPESMRVRCYVVLQEDKMLVVMDMARLVPPSQPPQQTHQQRSLLSQHALFAIFDGHNGQGCATRLMQQLPAALALHPAFPSSVAQALAAACADVDEDVCRRCLQEDDSSGSTGLLCCFDSRRRCLTVGNVGDSRCVACVGGRAVALSADQRLSRADERERVRRAGGVVANNRVNGVLAVTRSFGDVQHKARNFEFEVVGGGVANDRVNGVLAVTRSSGDVQHKVSNFKVEVVLQGVVVASNRANGVLAVTQSFEDVQYKAGYCEFKSFIGSAAGPSATGSSSSMSGGSAGAALIAIPEVTTQAVTSDTEFVLLASDGLWDVLDPQEAVNMARSALNEHGSLDRQAT</sequence>
<dbReference type="EC" id="3.1.3.16" evidence="3"/>
<dbReference type="PANTHER" id="PTHR13832">
    <property type="entry name" value="PROTEIN PHOSPHATASE 2C"/>
    <property type="match status" value="1"/>
</dbReference>
<evidence type="ECO:0000313" key="14">
    <source>
        <dbReference type="Proteomes" id="UP000664859"/>
    </source>
</evidence>
<proteinExistence type="inferred from homology"/>
<keyword evidence="8" id="KW-0464">Manganese</keyword>
<gene>
    <name evidence="13" type="ORF">JKP88DRAFT_244330</name>
</gene>
<evidence type="ECO:0000256" key="1">
    <source>
        <dbReference type="ARBA" id="ARBA00001936"/>
    </source>
</evidence>
<evidence type="ECO:0000256" key="6">
    <source>
        <dbReference type="ARBA" id="ARBA00022842"/>
    </source>
</evidence>
<keyword evidence="7" id="KW-0904">Protein phosphatase</keyword>
<dbReference type="SUPFAM" id="SSF81606">
    <property type="entry name" value="PP2C-like"/>
    <property type="match status" value="2"/>
</dbReference>
<evidence type="ECO:0000313" key="13">
    <source>
        <dbReference type="EMBL" id="KAG5185694.1"/>
    </source>
</evidence>
<feature type="domain" description="PPM-type phosphatase" evidence="12">
    <location>
        <begin position="241"/>
        <end position="588"/>
    </location>
</feature>
<dbReference type="PROSITE" id="PS51746">
    <property type="entry name" value="PPM_2"/>
    <property type="match status" value="1"/>
</dbReference>
<dbReference type="EMBL" id="JAFCMP010000124">
    <property type="protein sequence ID" value="KAG5185694.1"/>
    <property type="molecule type" value="Genomic_DNA"/>
</dbReference>
<evidence type="ECO:0000256" key="3">
    <source>
        <dbReference type="ARBA" id="ARBA00013081"/>
    </source>
</evidence>
<dbReference type="Proteomes" id="UP000664859">
    <property type="component" value="Unassembled WGS sequence"/>
</dbReference>
<comment type="catalytic activity">
    <reaction evidence="9">
        <text>O-phospho-L-seryl-[protein] + H2O = L-seryl-[protein] + phosphate</text>
        <dbReference type="Rhea" id="RHEA:20629"/>
        <dbReference type="Rhea" id="RHEA-COMP:9863"/>
        <dbReference type="Rhea" id="RHEA-COMP:11604"/>
        <dbReference type="ChEBI" id="CHEBI:15377"/>
        <dbReference type="ChEBI" id="CHEBI:29999"/>
        <dbReference type="ChEBI" id="CHEBI:43474"/>
        <dbReference type="ChEBI" id="CHEBI:83421"/>
        <dbReference type="EC" id="3.1.3.16"/>
    </reaction>
</comment>
<organism evidence="13 14">
    <name type="scientific">Tribonema minus</name>
    <dbReference type="NCBI Taxonomy" id="303371"/>
    <lineage>
        <taxon>Eukaryota</taxon>
        <taxon>Sar</taxon>
        <taxon>Stramenopiles</taxon>
        <taxon>Ochrophyta</taxon>
        <taxon>PX clade</taxon>
        <taxon>Xanthophyceae</taxon>
        <taxon>Tribonematales</taxon>
        <taxon>Tribonemataceae</taxon>
        <taxon>Tribonema</taxon>
    </lineage>
</organism>
<comment type="caution">
    <text evidence="13">The sequence shown here is derived from an EMBL/GenBank/DDBJ whole genome shotgun (WGS) entry which is preliminary data.</text>
</comment>
<evidence type="ECO:0000256" key="8">
    <source>
        <dbReference type="ARBA" id="ARBA00023211"/>
    </source>
</evidence>
<reference evidence="13" key="1">
    <citation type="submission" date="2021-02" db="EMBL/GenBank/DDBJ databases">
        <title>First Annotated Genome of the Yellow-green Alga Tribonema minus.</title>
        <authorList>
            <person name="Mahan K.M."/>
        </authorList>
    </citation>
    <scope>NUCLEOTIDE SEQUENCE</scope>
    <source>
        <strain evidence="13">UTEX B ZZ1240</strain>
    </source>
</reference>
<evidence type="ECO:0000256" key="10">
    <source>
        <dbReference type="ARBA" id="ARBA00048336"/>
    </source>
</evidence>
<dbReference type="GO" id="GO:0004722">
    <property type="term" value="F:protein serine/threonine phosphatase activity"/>
    <property type="evidence" value="ECO:0007669"/>
    <property type="project" value="InterPro"/>
</dbReference>
<dbReference type="InterPro" id="IPR015655">
    <property type="entry name" value="PP2C"/>
</dbReference>
<comment type="similarity">
    <text evidence="2">Belongs to the PP2C family.</text>
</comment>
<evidence type="ECO:0000256" key="7">
    <source>
        <dbReference type="ARBA" id="ARBA00022912"/>
    </source>
</evidence>
<comment type="catalytic activity">
    <reaction evidence="10">
        <text>O-phospho-L-threonyl-[protein] + H2O = L-threonyl-[protein] + phosphate</text>
        <dbReference type="Rhea" id="RHEA:47004"/>
        <dbReference type="Rhea" id="RHEA-COMP:11060"/>
        <dbReference type="Rhea" id="RHEA-COMP:11605"/>
        <dbReference type="ChEBI" id="CHEBI:15377"/>
        <dbReference type="ChEBI" id="CHEBI:30013"/>
        <dbReference type="ChEBI" id="CHEBI:43474"/>
        <dbReference type="ChEBI" id="CHEBI:61977"/>
        <dbReference type="EC" id="3.1.3.16"/>
    </reaction>
</comment>
<dbReference type="InterPro" id="IPR001932">
    <property type="entry name" value="PPM-type_phosphatase-like_dom"/>
</dbReference>
<dbReference type="SMART" id="SM00332">
    <property type="entry name" value="PP2Cc"/>
    <property type="match status" value="1"/>
</dbReference>
<name>A0A836CHG2_9STRA</name>
<evidence type="ECO:0000256" key="2">
    <source>
        <dbReference type="ARBA" id="ARBA00006702"/>
    </source>
</evidence>
<dbReference type="CDD" id="cd00143">
    <property type="entry name" value="PP2Cc"/>
    <property type="match status" value="1"/>
</dbReference>
<evidence type="ECO:0000256" key="5">
    <source>
        <dbReference type="ARBA" id="ARBA00022801"/>
    </source>
</evidence>
<feature type="compositionally biased region" description="Gly residues" evidence="11">
    <location>
        <begin position="96"/>
        <end position="118"/>
    </location>
</feature>
<keyword evidence="6" id="KW-0460">Magnesium</keyword>
<evidence type="ECO:0000256" key="11">
    <source>
        <dbReference type="SAM" id="MobiDB-lite"/>
    </source>
</evidence>
<dbReference type="Gene3D" id="3.60.40.10">
    <property type="entry name" value="PPM-type phosphatase domain"/>
    <property type="match status" value="2"/>
</dbReference>
<evidence type="ECO:0000256" key="4">
    <source>
        <dbReference type="ARBA" id="ARBA00022723"/>
    </source>
</evidence>
<dbReference type="AlphaFoldDB" id="A0A836CHG2"/>
<feature type="region of interest" description="Disordered" evidence="11">
    <location>
        <begin position="1"/>
        <end position="124"/>
    </location>
</feature>
<feature type="compositionally biased region" description="Low complexity" evidence="11">
    <location>
        <begin position="16"/>
        <end position="40"/>
    </location>
</feature>
<accession>A0A836CHG2</accession>
<evidence type="ECO:0000256" key="9">
    <source>
        <dbReference type="ARBA" id="ARBA00047761"/>
    </source>
</evidence>
<keyword evidence="14" id="KW-1185">Reference proteome</keyword>
<evidence type="ECO:0000259" key="12">
    <source>
        <dbReference type="PROSITE" id="PS51746"/>
    </source>
</evidence>
<keyword evidence="4" id="KW-0479">Metal-binding</keyword>
<dbReference type="PANTHER" id="PTHR13832:SF803">
    <property type="entry name" value="PROTEIN PHOSPHATASE 1G"/>
    <property type="match status" value="1"/>
</dbReference>